<keyword evidence="4" id="KW-1185">Reference proteome</keyword>
<evidence type="ECO:0000313" key="4">
    <source>
        <dbReference type="Proteomes" id="UP000594638"/>
    </source>
</evidence>
<proteinExistence type="predicted"/>
<dbReference type="OrthoDB" id="1579323at2759"/>
<evidence type="ECO:0000256" key="1">
    <source>
        <dbReference type="ARBA" id="ARBA00022821"/>
    </source>
</evidence>
<name>A0A8S0RUU0_OLEEU</name>
<dbReference type="InterPro" id="IPR057135">
    <property type="entry name" value="At4g27190-like_LRR"/>
</dbReference>
<comment type="caution">
    <text evidence="3">The sequence shown here is derived from an EMBL/GenBank/DDBJ whole genome shotgun (WGS) entry which is preliminary data.</text>
</comment>
<dbReference type="Gramene" id="OE9A002386T1">
    <property type="protein sequence ID" value="OE9A002386C1"/>
    <property type="gene ID" value="OE9A002386"/>
</dbReference>
<evidence type="ECO:0000259" key="2">
    <source>
        <dbReference type="Pfam" id="PF23247"/>
    </source>
</evidence>
<dbReference type="Pfam" id="PF23247">
    <property type="entry name" value="LRR_RPS2"/>
    <property type="match status" value="1"/>
</dbReference>
<reference evidence="3 4" key="1">
    <citation type="submission" date="2019-12" db="EMBL/GenBank/DDBJ databases">
        <authorList>
            <person name="Alioto T."/>
            <person name="Alioto T."/>
            <person name="Gomez Garrido J."/>
        </authorList>
    </citation>
    <scope>NUCLEOTIDE SEQUENCE [LARGE SCALE GENOMIC DNA]</scope>
</reference>
<gene>
    <name evidence="3" type="ORF">OLEA9_A002386</name>
</gene>
<evidence type="ECO:0000313" key="3">
    <source>
        <dbReference type="EMBL" id="CAA2983180.1"/>
    </source>
</evidence>
<organism evidence="3 4">
    <name type="scientific">Olea europaea subsp. europaea</name>
    <dbReference type="NCBI Taxonomy" id="158383"/>
    <lineage>
        <taxon>Eukaryota</taxon>
        <taxon>Viridiplantae</taxon>
        <taxon>Streptophyta</taxon>
        <taxon>Embryophyta</taxon>
        <taxon>Tracheophyta</taxon>
        <taxon>Spermatophyta</taxon>
        <taxon>Magnoliopsida</taxon>
        <taxon>eudicotyledons</taxon>
        <taxon>Gunneridae</taxon>
        <taxon>Pentapetalae</taxon>
        <taxon>asterids</taxon>
        <taxon>lamiids</taxon>
        <taxon>Lamiales</taxon>
        <taxon>Oleaceae</taxon>
        <taxon>Oleeae</taxon>
        <taxon>Olea</taxon>
    </lineage>
</organism>
<dbReference type="Gene3D" id="3.80.10.10">
    <property type="entry name" value="Ribonuclease Inhibitor"/>
    <property type="match status" value="1"/>
</dbReference>
<accession>A0A8S0RUU0</accession>
<dbReference type="AlphaFoldDB" id="A0A8S0RUU0"/>
<dbReference type="InterPro" id="IPR032675">
    <property type="entry name" value="LRR_dom_sf"/>
</dbReference>
<keyword evidence="1" id="KW-0611">Plant defense</keyword>
<protein>
    <recommendedName>
        <fullName evidence="2">Disease resistance protein At4g27190-like leucine-rich repeats domain-containing protein</fullName>
    </recommendedName>
</protein>
<dbReference type="Proteomes" id="UP000594638">
    <property type="component" value="Unassembled WGS sequence"/>
</dbReference>
<dbReference type="EMBL" id="CACTIH010003723">
    <property type="protein sequence ID" value="CAA2983180.1"/>
    <property type="molecule type" value="Genomic_DNA"/>
</dbReference>
<dbReference type="InterPro" id="IPR050905">
    <property type="entry name" value="Plant_NBS-LRR"/>
</dbReference>
<sequence>MEELFVCGLDCIVKLLGKEMPITSLHKLTELRVRDCAKLLTIADCDSIQLLENLVYLSVKGCNALKVLFDFEGIKVTNYDAEINMLGRLTKLRLETLPQLVHITMMVPKGIWVLQNLRELDVEDCKSLKCLFSPSMATSLAALDILKVSNCASIEEIIGKEEEGTSNIKIVEGMETRIVFPNMKHLLLKNLPSIQMFCSQNYELSFPSMENLTVEQCPNMTKFSPRPLSAPKLSKDTRACYKFLDISNLLDESGGSPEEEQEICNK</sequence>
<feature type="domain" description="Disease resistance protein At4g27190-like leucine-rich repeats" evidence="2">
    <location>
        <begin position="19"/>
        <end position="152"/>
    </location>
</feature>
<dbReference type="SUPFAM" id="SSF52047">
    <property type="entry name" value="RNI-like"/>
    <property type="match status" value="1"/>
</dbReference>
<dbReference type="PANTHER" id="PTHR33463">
    <property type="entry name" value="NB-ARC DOMAIN-CONTAINING PROTEIN-RELATED"/>
    <property type="match status" value="1"/>
</dbReference>